<evidence type="ECO:0000256" key="1">
    <source>
        <dbReference type="ARBA" id="ARBA00022574"/>
    </source>
</evidence>
<evidence type="ECO:0000313" key="5">
    <source>
        <dbReference type="Proteomes" id="UP000054821"/>
    </source>
</evidence>
<organism evidence="4 5">
    <name type="scientific">Trichoderma gamsii</name>
    <dbReference type="NCBI Taxonomy" id="398673"/>
    <lineage>
        <taxon>Eukaryota</taxon>
        <taxon>Fungi</taxon>
        <taxon>Dikarya</taxon>
        <taxon>Ascomycota</taxon>
        <taxon>Pezizomycotina</taxon>
        <taxon>Sordariomycetes</taxon>
        <taxon>Hypocreomycetidae</taxon>
        <taxon>Hypocreales</taxon>
        <taxon>Hypocreaceae</taxon>
        <taxon>Trichoderma</taxon>
    </lineage>
</organism>
<dbReference type="InterPro" id="IPR001680">
    <property type="entry name" value="WD40_rpt"/>
</dbReference>
<dbReference type="PANTHER" id="PTHR19879:SF9">
    <property type="entry name" value="TRANSCRIPTION INITIATION FACTOR TFIID SUBUNIT 5"/>
    <property type="match status" value="1"/>
</dbReference>
<keyword evidence="1 3" id="KW-0853">WD repeat</keyword>
<sequence length="185" mass="20146">MMPYETTATASGRIGKDDLAKAKLMSFIRGANEQEFSIILKLLKGLYNSEDRTGGLTSQSKIVSASSDHTIRVWDATTGKEEDIFIGYSDTVTSVAVSPDRRIIASGSADRIVRLWDTTTGRQIRVLTGHTNTIRSVVFSYDGVKLASGSDNSTVLVWHLATGKQERSLSHSTATAAYGYYGNRT</sequence>
<feature type="repeat" description="WD" evidence="3">
    <location>
        <begin position="62"/>
        <end position="84"/>
    </location>
</feature>
<feature type="repeat" description="WD" evidence="3">
    <location>
        <begin position="127"/>
        <end position="168"/>
    </location>
</feature>
<dbReference type="InterPro" id="IPR015943">
    <property type="entry name" value="WD40/YVTN_repeat-like_dom_sf"/>
</dbReference>
<keyword evidence="5" id="KW-1185">Reference proteome</keyword>
<keyword evidence="2" id="KW-0677">Repeat</keyword>
<evidence type="ECO:0000256" key="2">
    <source>
        <dbReference type="ARBA" id="ARBA00022737"/>
    </source>
</evidence>
<dbReference type="SUPFAM" id="SSF50978">
    <property type="entry name" value="WD40 repeat-like"/>
    <property type="match status" value="1"/>
</dbReference>
<dbReference type="EMBL" id="JPDN02000012">
    <property type="protein sequence ID" value="PON26717.1"/>
    <property type="molecule type" value="Genomic_DNA"/>
</dbReference>
<dbReference type="Proteomes" id="UP000054821">
    <property type="component" value="Unassembled WGS sequence"/>
</dbReference>
<gene>
    <name evidence="4" type="ORF">TGAM01_v204218</name>
</gene>
<dbReference type="Pfam" id="PF00400">
    <property type="entry name" value="WD40"/>
    <property type="match status" value="3"/>
</dbReference>
<dbReference type="Gene3D" id="2.130.10.10">
    <property type="entry name" value="YVTN repeat-like/Quinoprotein amine dehydrogenase"/>
    <property type="match status" value="1"/>
</dbReference>
<dbReference type="PANTHER" id="PTHR19879">
    <property type="entry name" value="TRANSCRIPTION INITIATION FACTOR TFIID"/>
    <property type="match status" value="1"/>
</dbReference>
<dbReference type="InterPro" id="IPR019775">
    <property type="entry name" value="WD40_repeat_CS"/>
</dbReference>
<dbReference type="PROSITE" id="PS50294">
    <property type="entry name" value="WD_REPEATS_REGION"/>
    <property type="match status" value="2"/>
</dbReference>
<dbReference type="InterPro" id="IPR020472">
    <property type="entry name" value="WD40_PAC1"/>
</dbReference>
<dbReference type="AlphaFoldDB" id="A0A2P4ZQZ2"/>
<evidence type="ECO:0000256" key="3">
    <source>
        <dbReference type="PROSITE-ProRule" id="PRU00221"/>
    </source>
</evidence>
<dbReference type="RefSeq" id="XP_018665155.1">
    <property type="nucleotide sequence ID" value="XM_018801840.1"/>
</dbReference>
<dbReference type="STRING" id="398673.A0A2P4ZQZ2"/>
<reference evidence="4 5" key="1">
    <citation type="journal article" date="2016" name="Genome Announc.">
        <title>Draft Whole-Genome Sequence of Trichoderma gamsii T6085, a Promising Biocontrol Agent of Fusarium Head Blight on Wheat.</title>
        <authorList>
            <person name="Baroncelli R."/>
            <person name="Zapparata A."/>
            <person name="Piaggeschi G."/>
            <person name="Sarrocco S."/>
            <person name="Vannacci G."/>
        </authorList>
    </citation>
    <scope>NUCLEOTIDE SEQUENCE [LARGE SCALE GENOMIC DNA]</scope>
    <source>
        <strain evidence="4 5">T6085</strain>
    </source>
</reference>
<protein>
    <submittedName>
        <fullName evidence="4">Uncharacterized protein</fullName>
    </submittedName>
</protein>
<dbReference type="GeneID" id="29981923"/>
<proteinExistence type="predicted"/>
<dbReference type="PROSITE" id="PS50082">
    <property type="entry name" value="WD_REPEATS_2"/>
    <property type="match status" value="3"/>
</dbReference>
<name>A0A2P4ZQZ2_9HYPO</name>
<evidence type="ECO:0000313" key="4">
    <source>
        <dbReference type="EMBL" id="PON26717.1"/>
    </source>
</evidence>
<feature type="repeat" description="WD" evidence="3">
    <location>
        <begin position="85"/>
        <end position="126"/>
    </location>
</feature>
<dbReference type="PROSITE" id="PS00678">
    <property type="entry name" value="WD_REPEATS_1"/>
    <property type="match status" value="2"/>
</dbReference>
<dbReference type="InterPro" id="IPR036322">
    <property type="entry name" value="WD40_repeat_dom_sf"/>
</dbReference>
<dbReference type="SMART" id="SM00320">
    <property type="entry name" value="WD40"/>
    <property type="match status" value="3"/>
</dbReference>
<dbReference type="PRINTS" id="PR00320">
    <property type="entry name" value="GPROTEINBRPT"/>
</dbReference>
<accession>A0A2P4ZQZ2</accession>
<comment type="caution">
    <text evidence="4">The sequence shown here is derived from an EMBL/GenBank/DDBJ whole genome shotgun (WGS) entry which is preliminary data.</text>
</comment>